<gene>
    <name evidence="1" type="ORF">JDW19_06355</name>
</gene>
<reference evidence="1" key="1">
    <citation type="submission" date="2020-12" db="EMBL/GenBank/DDBJ databases">
        <title>Paenibacillus polymyxa LMG 27872: a double-edged sword.</title>
        <authorList>
            <person name="Langendries S."/>
            <person name="Garcia Mendez S."/>
            <person name="Beirinckx S."/>
            <person name="Viaene T."/>
            <person name="Baeyen S."/>
            <person name="Goeminne G."/>
            <person name="Willems A."/>
            <person name="Debode J."/>
            <person name="Goormachtig S."/>
        </authorList>
    </citation>
    <scope>NUCLEOTIDE SEQUENCE</scope>
    <source>
        <strain evidence="1">LMG 27872</strain>
    </source>
</reference>
<dbReference type="AlphaFoldDB" id="A0A8I1IZ94"/>
<evidence type="ECO:0000313" key="2">
    <source>
        <dbReference type="Proteomes" id="UP000650605"/>
    </source>
</evidence>
<protein>
    <submittedName>
        <fullName evidence="1">Uncharacterized protein</fullName>
    </submittedName>
</protein>
<name>A0A8I1IZ94_PAEPO</name>
<accession>A0A8I1IZ94</accession>
<organism evidence="1 2">
    <name type="scientific">Paenibacillus polymyxa</name>
    <name type="common">Bacillus polymyxa</name>
    <dbReference type="NCBI Taxonomy" id="1406"/>
    <lineage>
        <taxon>Bacteria</taxon>
        <taxon>Bacillati</taxon>
        <taxon>Bacillota</taxon>
        <taxon>Bacilli</taxon>
        <taxon>Bacillales</taxon>
        <taxon>Paenibacillaceae</taxon>
        <taxon>Paenibacillus</taxon>
    </lineage>
</organism>
<dbReference type="EMBL" id="JAEHFQ010000002">
    <property type="protein sequence ID" value="MBM0632749.1"/>
    <property type="molecule type" value="Genomic_DNA"/>
</dbReference>
<dbReference type="Proteomes" id="UP000650605">
    <property type="component" value="Unassembled WGS sequence"/>
</dbReference>
<sequence>MGHRYIKKQNSHIAIEDFLMMMRYTRIKLKKEAYRVVQNYYGEAHFYRKSLMSYNNIGLGQGNFFFANGPFVVQKNGPLAKKEINSG</sequence>
<proteinExistence type="predicted"/>
<evidence type="ECO:0000313" key="1">
    <source>
        <dbReference type="EMBL" id="MBM0632749.1"/>
    </source>
</evidence>
<comment type="caution">
    <text evidence="1">The sequence shown here is derived from an EMBL/GenBank/DDBJ whole genome shotgun (WGS) entry which is preliminary data.</text>
</comment>